<gene>
    <name evidence="2" type="ORF">RGQ13_12780</name>
    <name evidence="3" type="ORF">RGQ13_15345</name>
</gene>
<feature type="transmembrane region" description="Helical" evidence="1">
    <location>
        <begin position="6"/>
        <end position="28"/>
    </location>
</feature>
<keyword evidence="1" id="KW-0812">Transmembrane</keyword>
<organism evidence="2 4">
    <name type="scientific">Thalassotalea psychrophila</name>
    <dbReference type="NCBI Taxonomy" id="3065647"/>
    <lineage>
        <taxon>Bacteria</taxon>
        <taxon>Pseudomonadati</taxon>
        <taxon>Pseudomonadota</taxon>
        <taxon>Gammaproteobacteria</taxon>
        <taxon>Alteromonadales</taxon>
        <taxon>Colwelliaceae</taxon>
        <taxon>Thalassotalea</taxon>
    </lineage>
</organism>
<keyword evidence="1" id="KW-1133">Transmembrane helix</keyword>
<reference evidence="4" key="1">
    <citation type="submission" date="2023-09" db="EMBL/GenBank/DDBJ databases">
        <authorList>
            <person name="Li S."/>
            <person name="Li X."/>
            <person name="Zhang C."/>
            <person name="Zhao Z."/>
        </authorList>
    </citation>
    <scope>NUCLEOTIDE SEQUENCE [LARGE SCALE GENOMIC DNA]</scope>
    <source>
        <strain evidence="4">SQ149</strain>
    </source>
</reference>
<accession>A0ABY9TTC2</accession>
<evidence type="ECO:0000256" key="1">
    <source>
        <dbReference type="SAM" id="Phobius"/>
    </source>
</evidence>
<proteinExistence type="predicted"/>
<dbReference type="Proteomes" id="UP001258994">
    <property type="component" value="Chromosome"/>
</dbReference>
<evidence type="ECO:0000313" key="3">
    <source>
        <dbReference type="EMBL" id="WNC71486.1"/>
    </source>
</evidence>
<evidence type="ECO:0000313" key="4">
    <source>
        <dbReference type="Proteomes" id="UP001258994"/>
    </source>
</evidence>
<evidence type="ECO:0000313" key="2">
    <source>
        <dbReference type="EMBL" id="WNC70999.1"/>
    </source>
</evidence>
<dbReference type="EMBL" id="CP134145">
    <property type="protein sequence ID" value="WNC70999.1"/>
    <property type="molecule type" value="Genomic_DNA"/>
</dbReference>
<keyword evidence="1" id="KW-0472">Membrane</keyword>
<protein>
    <submittedName>
        <fullName evidence="2">Uncharacterized protein</fullName>
    </submittedName>
</protein>
<name>A0ABY9TTC2_9GAMM</name>
<dbReference type="EMBL" id="CP134145">
    <property type="protein sequence ID" value="WNC71486.1"/>
    <property type="molecule type" value="Genomic_DNA"/>
</dbReference>
<dbReference type="RefSeq" id="WP_348390134.1">
    <property type="nucleotide sequence ID" value="NZ_CP134145.1"/>
</dbReference>
<keyword evidence="4" id="KW-1185">Reference proteome</keyword>
<reference evidence="2" key="2">
    <citation type="journal article" date="2024" name="Int. J. Syst. Evol. Microbiol.">
        <title>Thalassotalea psychrophila sp. nov., Thalassotalea nanhaiensis sp. nov. and Thalassotalea fonticola sp. nov., three psychrophilic bacteria isolated from deep-sea sediment.</title>
        <authorList>
            <person name="Li A.Q."/>
            <person name="Qi X.Q."/>
            <person name="Zhang C."/>
            <person name="Huang X.G."/>
            <person name="Wen D.Y."/>
            <person name="Li X.G."/>
            <person name="Zhang W.J."/>
        </authorList>
    </citation>
    <scope>NUCLEOTIDE SEQUENCE</scope>
    <source>
        <strain evidence="2">SQ149</strain>
    </source>
</reference>
<sequence length="104" mass="11797">MQINLPIFKFSLVIFAAIVVLLIFIVALTKATTGDQRTIIEPDIIIDYLYTENQQCDCWYRAEGGDVSGFSEGLGCNILVMDKVDRDNLPECTYKVWKDNSKLN</sequence>